<dbReference type="AlphaFoldDB" id="A0A8J5VU30"/>
<feature type="region of interest" description="Disordered" evidence="1">
    <location>
        <begin position="1"/>
        <end position="108"/>
    </location>
</feature>
<evidence type="ECO:0000313" key="2">
    <source>
        <dbReference type="EMBL" id="KAG8055639.1"/>
    </source>
</evidence>
<feature type="compositionally biased region" description="Polar residues" evidence="1">
    <location>
        <begin position="99"/>
        <end position="108"/>
    </location>
</feature>
<reference evidence="2" key="1">
    <citation type="journal article" date="2021" name="bioRxiv">
        <title>Whole Genome Assembly and Annotation of Northern Wild Rice, Zizania palustris L., Supports a Whole Genome Duplication in the Zizania Genus.</title>
        <authorList>
            <person name="Haas M."/>
            <person name="Kono T."/>
            <person name="Macchietto M."/>
            <person name="Millas R."/>
            <person name="McGilp L."/>
            <person name="Shao M."/>
            <person name="Duquette J."/>
            <person name="Hirsch C.N."/>
            <person name="Kimball J."/>
        </authorList>
    </citation>
    <scope>NUCLEOTIDE SEQUENCE</scope>
    <source>
        <tissue evidence="2">Fresh leaf tissue</tissue>
    </source>
</reference>
<dbReference type="OrthoDB" id="1905649at2759"/>
<sequence length="108" mass="12179">MRHRKWRERANVGPEQVSPHRRKPKDTHNSLSNDQPLKAQACIGGGDWRLDTGGTSGLVEQAESSGRETARGRHKKGWRRRPRAKPKNRRAPGARTKTESTTNGRPSH</sequence>
<dbReference type="Proteomes" id="UP000729402">
    <property type="component" value="Unassembled WGS sequence"/>
</dbReference>
<evidence type="ECO:0000256" key="1">
    <source>
        <dbReference type="SAM" id="MobiDB-lite"/>
    </source>
</evidence>
<organism evidence="2 3">
    <name type="scientific">Zizania palustris</name>
    <name type="common">Northern wild rice</name>
    <dbReference type="NCBI Taxonomy" id="103762"/>
    <lineage>
        <taxon>Eukaryota</taxon>
        <taxon>Viridiplantae</taxon>
        <taxon>Streptophyta</taxon>
        <taxon>Embryophyta</taxon>
        <taxon>Tracheophyta</taxon>
        <taxon>Spermatophyta</taxon>
        <taxon>Magnoliopsida</taxon>
        <taxon>Liliopsida</taxon>
        <taxon>Poales</taxon>
        <taxon>Poaceae</taxon>
        <taxon>BOP clade</taxon>
        <taxon>Oryzoideae</taxon>
        <taxon>Oryzeae</taxon>
        <taxon>Zizaniinae</taxon>
        <taxon>Zizania</taxon>
    </lineage>
</organism>
<gene>
    <name evidence="2" type="ORF">GUJ93_ZPchr0001g30221</name>
</gene>
<proteinExistence type="predicted"/>
<name>A0A8J5VU30_ZIZPA</name>
<feature type="compositionally biased region" description="Basic residues" evidence="1">
    <location>
        <begin position="72"/>
        <end position="92"/>
    </location>
</feature>
<protein>
    <submittedName>
        <fullName evidence="2">Uncharacterized protein</fullName>
    </submittedName>
</protein>
<reference evidence="2" key="2">
    <citation type="submission" date="2021-02" db="EMBL/GenBank/DDBJ databases">
        <authorList>
            <person name="Kimball J.A."/>
            <person name="Haas M.W."/>
            <person name="Macchietto M."/>
            <person name="Kono T."/>
            <person name="Duquette J."/>
            <person name="Shao M."/>
        </authorList>
    </citation>
    <scope>NUCLEOTIDE SEQUENCE</scope>
    <source>
        <tissue evidence="2">Fresh leaf tissue</tissue>
    </source>
</reference>
<dbReference type="EMBL" id="JAAALK010000288">
    <property type="protein sequence ID" value="KAG8055639.1"/>
    <property type="molecule type" value="Genomic_DNA"/>
</dbReference>
<keyword evidence="3" id="KW-1185">Reference proteome</keyword>
<accession>A0A8J5VU30</accession>
<evidence type="ECO:0000313" key="3">
    <source>
        <dbReference type="Proteomes" id="UP000729402"/>
    </source>
</evidence>
<comment type="caution">
    <text evidence="2">The sequence shown here is derived from an EMBL/GenBank/DDBJ whole genome shotgun (WGS) entry which is preliminary data.</text>
</comment>